<evidence type="ECO:0008006" key="8">
    <source>
        <dbReference type="Google" id="ProtNLM"/>
    </source>
</evidence>
<dbReference type="Pfam" id="PF16555">
    <property type="entry name" value="GramPos_pilinD1"/>
    <property type="match status" value="1"/>
</dbReference>
<dbReference type="AlphaFoldDB" id="A0A2Z2IWQ7"/>
<evidence type="ECO:0000256" key="3">
    <source>
        <dbReference type="SAM" id="SignalP"/>
    </source>
</evidence>
<dbReference type="GO" id="GO:0005975">
    <property type="term" value="P:carbohydrate metabolic process"/>
    <property type="evidence" value="ECO:0007669"/>
    <property type="project" value="UniProtKB-ARBA"/>
</dbReference>
<reference evidence="6 7" key="1">
    <citation type="submission" date="2017-05" db="EMBL/GenBank/DDBJ databases">
        <title>Complete genome sequence of Corynebacterium striatum KC-Na-1 isolated from Neophocaena asiaeorientalis in Korea.</title>
        <authorList>
            <person name="Kim J.H."/>
            <person name="Lee K."/>
        </authorList>
    </citation>
    <scope>NUCLEOTIDE SEQUENCE [LARGE SCALE GENOMIC DNA]</scope>
    <source>
        <strain evidence="6 7">KC-Na-01</strain>
    </source>
</reference>
<keyword evidence="2" id="KW-0472">Membrane</keyword>
<dbReference type="Pfam" id="PF17802">
    <property type="entry name" value="SpaA"/>
    <property type="match status" value="1"/>
</dbReference>
<gene>
    <name evidence="6" type="ORF">CBE89_04015</name>
</gene>
<dbReference type="Gene3D" id="2.60.40.740">
    <property type="match status" value="1"/>
</dbReference>
<keyword evidence="3" id="KW-0732">Signal</keyword>
<dbReference type="InterPro" id="IPR013783">
    <property type="entry name" value="Ig-like_fold"/>
</dbReference>
<feature type="domain" description="SpaA-like prealbumin fold" evidence="5">
    <location>
        <begin position="338"/>
        <end position="464"/>
    </location>
</feature>
<accession>A0A2Z2IWQ7</accession>
<dbReference type="InterPro" id="IPR041033">
    <property type="entry name" value="SpaA_PFL_dom_1"/>
</dbReference>
<feature type="chain" id="PRO_5016417331" description="Surface-anchored fimbrial subunit" evidence="3">
    <location>
        <begin position="31"/>
        <end position="505"/>
    </location>
</feature>
<name>A0A2Z2IWQ7_CORST</name>
<feature type="domain" description="Gram-positive pilin subunit D1 N-terminal" evidence="4">
    <location>
        <begin position="71"/>
        <end position="180"/>
    </location>
</feature>
<feature type="signal peptide" evidence="3">
    <location>
        <begin position="1"/>
        <end position="30"/>
    </location>
</feature>
<dbReference type="Proteomes" id="UP000250197">
    <property type="component" value="Chromosome"/>
</dbReference>
<dbReference type="RefSeq" id="WP_086890881.1">
    <property type="nucleotide sequence ID" value="NZ_CP021252.1"/>
</dbReference>
<evidence type="ECO:0000256" key="1">
    <source>
        <dbReference type="SAM" id="MobiDB-lite"/>
    </source>
</evidence>
<evidence type="ECO:0000259" key="4">
    <source>
        <dbReference type="Pfam" id="PF16555"/>
    </source>
</evidence>
<evidence type="ECO:0000313" key="6">
    <source>
        <dbReference type="EMBL" id="ART20746.1"/>
    </source>
</evidence>
<protein>
    <recommendedName>
        <fullName evidence="8">Surface-anchored fimbrial subunit</fullName>
    </recommendedName>
</protein>
<dbReference type="KEGG" id="cstr:CBE89_04015"/>
<dbReference type="EMBL" id="CP021252">
    <property type="protein sequence ID" value="ART20746.1"/>
    <property type="molecule type" value="Genomic_DNA"/>
</dbReference>
<proteinExistence type="predicted"/>
<keyword evidence="2" id="KW-0812">Transmembrane</keyword>
<feature type="region of interest" description="Disordered" evidence="1">
    <location>
        <begin position="311"/>
        <end position="348"/>
    </location>
</feature>
<dbReference type="InterPro" id="IPR048052">
    <property type="entry name" value="FM1-like"/>
</dbReference>
<evidence type="ECO:0000256" key="2">
    <source>
        <dbReference type="SAM" id="Phobius"/>
    </source>
</evidence>
<evidence type="ECO:0000313" key="7">
    <source>
        <dbReference type="Proteomes" id="UP000250197"/>
    </source>
</evidence>
<dbReference type="Gene3D" id="2.60.40.10">
    <property type="entry name" value="Immunoglobulins"/>
    <property type="match status" value="2"/>
</dbReference>
<sequence length="505" mass="52723">MSKFSMRLAAVIAAGTVSVASAGFAAPALAQTTPEAGVEATPGAAANADLIDPSHDIELIINKRLGDPGSLDNTTALGGITFRVEKVNNVDLTTQEGWAAAADLTAATATDVTEVGTIETNDQGTASMTTANTPAFTVGLYKITEVQSGNYTTAAPFLVALPHSEDGQWSYTQTVSPKNQQVNPSKQVDDTNATIGSNLHYTINAPVPAGELTRFNIVDPLNQNLSLKAAGVTVEAQGADAPTLTQGTDYTVDTANNTLRIEFTQDGRTKLQDARKSDPTLKVVAGFDATIVSIPSDTGQITNTATIELPNNATVDTNGDDPSTPNVTEDNPTSTTFGNLTITKTSPNGTDPLAGAEFELYQCKVSGQDSTKYELLGDALNVATTQTGSPSTKLITSGGDNSSSTAQGYGVPINSFAANTGTTSNDYCVLETKAPEGYVRNPEPQHVTIDVNARTLAVSVENQKNNIINQLPATGAWGILLVFLVGLLLLARGLYTSYKDNRAQA</sequence>
<feature type="transmembrane region" description="Helical" evidence="2">
    <location>
        <begin position="475"/>
        <end position="495"/>
    </location>
</feature>
<keyword evidence="2" id="KW-1133">Transmembrane helix</keyword>
<dbReference type="InterPro" id="IPR032364">
    <property type="entry name" value="GramPos_pilinD1_N"/>
</dbReference>
<organism evidence="6 7">
    <name type="scientific">Corynebacterium striatum</name>
    <dbReference type="NCBI Taxonomy" id="43770"/>
    <lineage>
        <taxon>Bacteria</taxon>
        <taxon>Bacillati</taxon>
        <taxon>Actinomycetota</taxon>
        <taxon>Actinomycetes</taxon>
        <taxon>Mycobacteriales</taxon>
        <taxon>Corynebacteriaceae</taxon>
        <taxon>Corynebacterium</taxon>
    </lineage>
</organism>
<dbReference type="NCBIfam" id="NF033902">
    <property type="entry name" value="iso_D2_wall_anc"/>
    <property type="match status" value="1"/>
</dbReference>
<evidence type="ECO:0000259" key="5">
    <source>
        <dbReference type="Pfam" id="PF17802"/>
    </source>
</evidence>